<evidence type="ECO:0000256" key="1">
    <source>
        <dbReference type="SAM" id="MobiDB-lite"/>
    </source>
</evidence>
<name>A0A9W4X714_9PROT</name>
<evidence type="ECO:0000313" key="5">
    <source>
        <dbReference type="Proteomes" id="UP001154259"/>
    </source>
</evidence>
<evidence type="ECO:0000313" key="2">
    <source>
        <dbReference type="EMBL" id="CAI3948352.1"/>
    </source>
</evidence>
<dbReference type="AlphaFoldDB" id="A0A9W4X714"/>
<protein>
    <submittedName>
        <fullName evidence="2">Uncharacterized protein</fullName>
    </submittedName>
</protein>
<keyword evidence="5" id="KW-1185">Reference proteome</keyword>
<organism evidence="2 4">
    <name type="scientific">Commensalibacter communis</name>
    <dbReference type="NCBI Taxonomy" id="2972786"/>
    <lineage>
        <taxon>Bacteria</taxon>
        <taxon>Pseudomonadati</taxon>
        <taxon>Pseudomonadota</taxon>
        <taxon>Alphaproteobacteria</taxon>
        <taxon>Acetobacterales</taxon>
        <taxon>Acetobacteraceae</taxon>
    </lineage>
</organism>
<evidence type="ECO:0000313" key="3">
    <source>
        <dbReference type="EMBL" id="CAI3948826.1"/>
    </source>
</evidence>
<dbReference type="EMBL" id="CAMXCS010000003">
    <property type="protein sequence ID" value="CAI3948826.1"/>
    <property type="molecule type" value="Genomic_DNA"/>
</dbReference>
<dbReference type="Proteomes" id="UP001154259">
    <property type="component" value="Unassembled WGS sequence"/>
</dbReference>
<proteinExistence type="predicted"/>
<gene>
    <name evidence="3" type="ORF">R53529_LOCUS1573</name>
    <name evidence="2" type="ORF">R53530_LOCUS1667</name>
</gene>
<comment type="caution">
    <text evidence="2">The sequence shown here is derived from an EMBL/GenBank/DDBJ whole genome shotgun (WGS) entry which is preliminary data.</text>
</comment>
<feature type="region of interest" description="Disordered" evidence="1">
    <location>
        <begin position="124"/>
        <end position="173"/>
    </location>
</feature>
<dbReference type="Proteomes" id="UP001154255">
    <property type="component" value="Unassembled WGS sequence"/>
</dbReference>
<accession>A0A9W4X714</accession>
<reference evidence="2" key="1">
    <citation type="submission" date="2022-10" db="EMBL/GenBank/DDBJ databases">
        <authorList>
            <person name="Botero Cardona J."/>
        </authorList>
    </citation>
    <scope>NUCLEOTIDE SEQUENCE</scope>
    <source>
        <strain evidence="2">LMG 31819</strain>
        <strain evidence="3">R-53529</strain>
    </source>
</reference>
<feature type="compositionally biased region" description="Polar residues" evidence="1">
    <location>
        <begin position="50"/>
        <end position="69"/>
    </location>
</feature>
<evidence type="ECO:0000313" key="4">
    <source>
        <dbReference type="Proteomes" id="UP001154255"/>
    </source>
</evidence>
<feature type="region of interest" description="Disordered" evidence="1">
    <location>
        <begin position="50"/>
        <end position="91"/>
    </location>
</feature>
<dbReference type="EMBL" id="CAMXCM010000004">
    <property type="protein sequence ID" value="CAI3948352.1"/>
    <property type="molecule type" value="Genomic_DNA"/>
</dbReference>
<feature type="compositionally biased region" description="Basic residues" evidence="1">
    <location>
        <begin position="79"/>
        <end position="91"/>
    </location>
</feature>
<sequence length="173" mass="19378">MIYLFLIYILADQERLMKSLFHPFYSLGCAVGLLLAGSAVAQTRDSNTHTEQWQVHTTKDYQTSPQNSPVYHKTPSLKPPKKNIHNPLRHKGWHTVPDPYIEEGGVYTNKIHPASTQHGKMLHDYSDGSPNSHAAPPSTVMNPYRKGNRQQAVKIQNPVPGNVAPIPLPPEKD</sequence>